<dbReference type="Gene3D" id="1.20.140.10">
    <property type="entry name" value="Butyryl-CoA Dehydrogenase, subunit A, domain 3"/>
    <property type="match status" value="1"/>
</dbReference>
<dbReference type="InterPro" id="IPR036250">
    <property type="entry name" value="AcylCo_DH-like_C"/>
</dbReference>
<protein>
    <submittedName>
        <fullName evidence="7">4-hydroxyphenylacetate 3-monooxygenase oxygenase component</fullName>
    </submittedName>
</protein>
<dbReference type="Pfam" id="PF03241">
    <property type="entry name" value="HpaB"/>
    <property type="match status" value="1"/>
</dbReference>
<dbReference type="InterPro" id="IPR046373">
    <property type="entry name" value="Acyl-CoA_Oxase/DH_mid-dom_sf"/>
</dbReference>
<keyword evidence="2" id="KW-0274">FAD</keyword>
<dbReference type="InterPro" id="IPR024674">
    <property type="entry name" value="HpaB/PvcC/4-BUDH_N"/>
</dbReference>
<evidence type="ECO:0000256" key="1">
    <source>
        <dbReference type="ARBA" id="ARBA00022630"/>
    </source>
</evidence>
<dbReference type="SUPFAM" id="SSF56645">
    <property type="entry name" value="Acyl-CoA dehydrogenase NM domain-like"/>
    <property type="match status" value="1"/>
</dbReference>
<evidence type="ECO:0000313" key="7">
    <source>
        <dbReference type="EMBL" id="GHJ25696.1"/>
    </source>
</evidence>
<feature type="compositionally biased region" description="Basic and acidic residues" evidence="4">
    <location>
        <begin position="495"/>
        <end position="504"/>
    </location>
</feature>
<organism evidence="7 8">
    <name type="scientific">Streptomyces hygroscopicus</name>
    <dbReference type="NCBI Taxonomy" id="1912"/>
    <lineage>
        <taxon>Bacteria</taxon>
        <taxon>Bacillati</taxon>
        <taxon>Actinomycetota</taxon>
        <taxon>Actinomycetes</taxon>
        <taxon>Kitasatosporales</taxon>
        <taxon>Streptomycetaceae</taxon>
        <taxon>Streptomyces</taxon>
        <taxon>Streptomyces violaceusniger group</taxon>
    </lineage>
</organism>
<dbReference type="SUPFAM" id="SSF47203">
    <property type="entry name" value="Acyl-CoA dehydrogenase C-terminal domain-like"/>
    <property type="match status" value="1"/>
</dbReference>
<keyword evidence="3" id="KW-0560">Oxidoreductase</keyword>
<reference evidence="7" key="1">
    <citation type="submission" date="2024-05" db="EMBL/GenBank/DDBJ databases">
        <title>Whole genome shotgun sequence of Streptomyces hygroscopicus NBRC 113678.</title>
        <authorList>
            <person name="Komaki H."/>
            <person name="Tamura T."/>
        </authorList>
    </citation>
    <scope>NUCLEOTIDE SEQUENCE</scope>
    <source>
        <strain evidence="7">N11-34</strain>
    </source>
</reference>
<evidence type="ECO:0000256" key="4">
    <source>
        <dbReference type="SAM" id="MobiDB-lite"/>
    </source>
</evidence>
<name>A0ABQ3TQT8_STRHY</name>
<dbReference type="InterPro" id="IPR024719">
    <property type="entry name" value="HpaB/PvcC/4-BUDH_C"/>
</dbReference>
<dbReference type="RefSeq" id="WP_236255639.1">
    <property type="nucleotide sequence ID" value="NZ_BNEK01000002.1"/>
</dbReference>
<dbReference type="PANTHER" id="PTHR36117:SF3">
    <property type="entry name" value="4-HYDROXYPHENYLACETATE 3-MONOOXYGENASE-RELATED"/>
    <property type="match status" value="1"/>
</dbReference>
<gene>
    <name evidence="7" type="ORF">TPA0910_01290</name>
</gene>
<keyword evidence="8" id="KW-1185">Reference proteome</keyword>
<comment type="caution">
    <text evidence="7">The sequence shown here is derived from an EMBL/GenBank/DDBJ whole genome shotgun (WGS) entry which is preliminary data.</text>
</comment>
<dbReference type="InterPro" id="IPR004925">
    <property type="entry name" value="HpaB/PvcC/4-BUDH"/>
</dbReference>
<evidence type="ECO:0000259" key="6">
    <source>
        <dbReference type="Pfam" id="PF11794"/>
    </source>
</evidence>
<proteinExistence type="predicted"/>
<sequence length="504" mass="54429">MTIRTGAEYLAGLRDGREVWLAGRRVDDVLATPVLAAAAHTVARLYDLQHDPELREVLTFGDGAERHPLSLAAPHDAPALRRRGAAFRTTAEATFGLLGRSPDFVNTAVTAFASAAAFFGKADPRFGRNVTAYHAACLARDPFLSHATINPPLSRARSSHEQDDPDVHLRIVRETSEGIVVRGAKLIGTLTPVADEIVVFPLPGYRPGDEPYTAAFAIPVATPGLRIVCREPLVADPGRLLSTPLAPFEEIDATCVFDDVLIPSDRVFFHGDTDAANRLYDATTARHHTGQQSIIRGAAKAELLTGIAVALAEMSGTHTFLHVKEMLGEVLGSLELARAGVLAAEDGARTSEWNTFTPALAPVLALRYHFPRMTSRMIEVIQLLGGGSLLSTPAEEDLRGELWPGIERYFRGADGVSAEQRVRLLKLAWDATGSAFGQRQMQYERYHSGDPVRLAAAQYTGYDTAPLLRTVQRALHPERQPAGPGGTAPDPPPADGHRPAEARP</sequence>
<dbReference type="Gene3D" id="1.10.3140.10">
    <property type="entry name" value="4-hydroxybutyryl-coa dehydratase, domain 1"/>
    <property type="match status" value="1"/>
</dbReference>
<dbReference type="PIRSF" id="PIRSF000331">
    <property type="entry name" value="HpaA_HpaB"/>
    <property type="match status" value="1"/>
</dbReference>
<dbReference type="Proteomes" id="UP001054854">
    <property type="component" value="Unassembled WGS sequence"/>
</dbReference>
<evidence type="ECO:0000313" key="8">
    <source>
        <dbReference type="Proteomes" id="UP001054854"/>
    </source>
</evidence>
<dbReference type="InterPro" id="IPR009100">
    <property type="entry name" value="AcylCoA_DH/oxidase_NM_dom_sf"/>
</dbReference>
<feature type="region of interest" description="Disordered" evidence="4">
    <location>
        <begin position="475"/>
        <end position="504"/>
    </location>
</feature>
<dbReference type="Pfam" id="PF11794">
    <property type="entry name" value="HpaB_N"/>
    <property type="match status" value="1"/>
</dbReference>
<evidence type="ECO:0000259" key="5">
    <source>
        <dbReference type="Pfam" id="PF03241"/>
    </source>
</evidence>
<dbReference type="EMBL" id="BNEK01000002">
    <property type="protein sequence ID" value="GHJ25696.1"/>
    <property type="molecule type" value="Genomic_DNA"/>
</dbReference>
<dbReference type="PANTHER" id="PTHR36117">
    <property type="entry name" value="4-HYDROXYPHENYLACETATE 3-MONOOXYGENASE-RELATED"/>
    <property type="match status" value="1"/>
</dbReference>
<keyword evidence="1" id="KW-0285">Flavoprotein</keyword>
<accession>A0ABQ3TQT8</accession>
<feature type="domain" description="HpaB/PvcC/4-BUDH C-terminal" evidence="5">
    <location>
        <begin position="276"/>
        <end position="475"/>
    </location>
</feature>
<evidence type="ECO:0000256" key="3">
    <source>
        <dbReference type="ARBA" id="ARBA00023002"/>
    </source>
</evidence>
<dbReference type="Gene3D" id="2.40.110.10">
    <property type="entry name" value="Butyryl-CoA Dehydrogenase, subunit A, domain 2"/>
    <property type="match status" value="1"/>
</dbReference>
<feature type="domain" description="HpaB/PvcC/4-BUDH N-terminal" evidence="6">
    <location>
        <begin position="5"/>
        <end position="268"/>
    </location>
</feature>
<evidence type="ECO:0000256" key="2">
    <source>
        <dbReference type="ARBA" id="ARBA00022827"/>
    </source>
</evidence>